<dbReference type="Proteomes" id="UP000297777">
    <property type="component" value="Unassembled WGS sequence"/>
</dbReference>
<gene>
    <name evidence="1" type="ORF">BTUL_0034g00440</name>
</gene>
<name>A0A4Z1EYQ3_9HELO</name>
<comment type="caution">
    <text evidence="1">The sequence shown here is derived from an EMBL/GenBank/DDBJ whole genome shotgun (WGS) entry which is preliminary data.</text>
</comment>
<proteinExistence type="predicted"/>
<evidence type="ECO:0000313" key="2">
    <source>
        <dbReference type="Proteomes" id="UP000297777"/>
    </source>
</evidence>
<evidence type="ECO:0000313" key="1">
    <source>
        <dbReference type="EMBL" id="TGO15922.1"/>
    </source>
</evidence>
<sequence length="84" mass="9413">MVFMMSLKTIYEQLLNSVIRDGGRERQRKCQSLCLNAPGSGTGVSNNQAAVHSERIVNNEALLDVEFLWSLVLLRTFKAITISE</sequence>
<dbReference type="EMBL" id="PQXH01000034">
    <property type="protein sequence ID" value="TGO15922.1"/>
    <property type="molecule type" value="Genomic_DNA"/>
</dbReference>
<dbReference type="AlphaFoldDB" id="A0A4Z1EYQ3"/>
<keyword evidence="2" id="KW-1185">Reference proteome</keyword>
<protein>
    <submittedName>
        <fullName evidence="1">Uncharacterized protein</fullName>
    </submittedName>
</protein>
<dbReference type="OrthoDB" id="10383843at2759"/>
<organism evidence="1 2">
    <name type="scientific">Botrytis tulipae</name>
    <dbReference type="NCBI Taxonomy" id="87230"/>
    <lineage>
        <taxon>Eukaryota</taxon>
        <taxon>Fungi</taxon>
        <taxon>Dikarya</taxon>
        <taxon>Ascomycota</taxon>
        <taxon>Pezizomycotina</taxon>
        <taxon>Leotiomycetes</taxon>
        <taxon>Helotiales</taxon>
        <taxon>Sclerotiniaceae</taxon>
        <taxon>Botrytis</taxon>
    </lineage>
</organism>
<accession>A0A4Z1EYQ3</accession>
<reference evidence="1 2" key="1">
    <citation type="submission" date="2017-12" db="EMBL/GenBank/DDBJ databases">
        <title>Comparative genomics of Botrytis spp.</title>
        <authorList>
            <person name="Valero-Jimenez C.A."/>
            <person name="Tapia P."/>
            <person name="Veloso J."/>
            <person name="Silva-Moreno E."/>
            <person name="Staats M."/>
            <person name="Valdes J.H."/>
            <person name="Van Kan J.A.L."/>
        </authorList>
    </citation>
    <scope>NUCLEOTIDE SEQUENCE [LARGE SCALE GENOMIC DNA]</scope>
    <source>
        <strain evidence="1 2">Bt9001</strain>
    </source>
</reference>